<organism evidence="2 3">
    <name type="scientific">Ancylostoma ceylanicum</name>
    <dbReference type="NCBI Taxonomy" id="53326"/>
    <lineage>
        <taxon>Eukaryota</taxon>
        <taxon>Metazoa</taxon>
        <taxon>Ecdysozoa</taxon>
        <taxon>Nematoda</taxon>
        <taxon>Chromadorea</taxon>
        <taxon>Rhabditida</taxon>
        <taxon>Rhabditina</taxon>
        <taxon>Rhabditomorpha</taxon>
        <taxon>Strongyloidea</taxon>
        <taxon>Ancylostomatidae</taxon>
        <taxon>Ancylostomatinae</taxon>
        <taxon>Ancylostoma</taxon>
    </lineage>
</organism>
<name>A0A016X2V2_9BILA</name>
<evidence type="ECO:0000313" key="2">
    <source>
        <dbReference type="EMBL" id="EYC46250.1"/>
    </source>
</evidence>
<protein>
    <submittedName>
        <fullName evidence="2">Uncharacterized protein</fullName>
    </submittedName>
</protein>
<evidence type="ECO:0000313" key="3">
    <source>
        <dbReference type="Proteomes" id="UP000024635"/>
    </source>
</evidence>
<keyword evidence="1" id="KW-0812">Transmembrane</keyword>
<sequence>MVVKKLLFGPHVTAMFYQLFVLGPYMVANLRCLRYITYHTMWGGCGAVVRGSLRTHTVNGSIAPVANQAIHPSGVGKLVPDKSGRMKH</sequence>
<dbReference type="AlphaFoldDB" id="A0A016X2V2"/>
<proteinExistence type="predicted"/>
<gene>
    <name evidence="2" type="primary">Acey_s0403.g822</name>
    <name evidence="2" type="ORF">Y032_0403g822</name>
</gene>
<evidence type="ECO:0000256" key="1">
    <source>
        <dbReference type="SAM" id="Phobius"/>
    </source>
</evidence>
<feature type="transmembrane region" description="Helical" evidence="1">
    <location>
        <begin position="6"/>
        <end position="28"/>
    </location>
</feature>
<keyword evidence="1" id="KW-1133">Transmembrane helix</keyword>
<reference evidence="3" key="1">
    <citation type="journal article" date="2015" name="Nat. Genet.">
        <title>The genome and transcriptome of the zoonotic hookworm Ancylostoma ceylanicum identify infection-specific gene families.</title>
        <authorList>
            <person name="Schwarz E.M."/>
            <person name="Hu Y."/>
            <person name="Antoshechkin I."/>
            <person name="Miller M.M."/>
            <person name="Sternberg P.W."/>
            <person name="Aroian R.V."/>
        </authorList>
    </citation>
    <scope>NUCLEOTIDE SEQUENCE</scope>
    <source>
        <strain evidence="3">HY135</strain>
    </source>
</reference>
<accession>A0A016X2V2</accession>
<keyword evidence="3" id="KW-1185">Reference proteome</keyword>
<keyword evidence="1" id="KW-0472">Membrane</keyword>
<dbReference type="Proteomes" id="UP000024635">
    <property type="component" value="Unassembled WGS sequence"/>
</dbReference>
<dbReference type="EMBL" id="JARK01000003">
    <property type="protein sequence ID" value="EYC46250.1"/>
    <property type="molecule type" value="Genomic_DNA"/>
</dbReference>
<comment type="caution">
    <text evidence="2">The sequence shown here is derived from an EMBL/GenBank/DDBJ whole genome shotgun (WGS) entry which is preliminary data.</text>
</comment>